<proteinExistence type="predicted"/>
<dbReference type="Proteomes" id="UP001060085">
    <property type="component" value="Linkage Group LG01"/>
</dbReference>
<evidence type="ECO:0000313" key="1">
    <source>
        <dbReference type="EMBL" id="KAI5680943.1"/>
    </source>
</evidence>
<name>A0ACC0C816_CATRO</name>
<organism evidence="1 2">
    <name type="scientific">Catharanthus roseus</name>
    <name type="common">Madagascar periwinkle</name>
    <name type="synonym">Vinca rosea</name>
    <dbReference type="NCBI Taxonomy" id="4058"/>
    <lineage>
        <taxon>Eukaryota</taxon>
        <taxon>Viridiplantae</taxon>
        <taxon>Streptophyta</taxon>
        <taxon>Embryophyta</taxon>
        <taxon>Tracheophyta</taxon>
        <taxon>Spermatophyta</taxon>
        <taxon>Magnoliopsida</taxon>
        <taxon>eudicotyledons</taxon>
        <taxon>Gunneridae</taxon>
        <taxon>Pentapetalae</taxon>
        <taxon>asterids</taxon>
        <taxon>lamiids</taxon>
        <taxon>Gentianales</taxon>
        <taxon>Apocynaceae</taxon>
        <taxon>Rauvolfioideae</taxon>
        <taxon>Vinceae</taxon>
        <taxon>Catharanthinae</taxon>
        <taxon>Catharanthus</taxon>
    </lineage>
</organism>
<evidence type="ECO:0000313" key="2">
    <source>
        <dbReference type="Proteomes" id="UP001060085"/>
    </source>
</evidence>
<keyword evidence="2" id="KW-1185">Reference proteome</keyword>
<comment type="caution">
    <text evidence="1">The sequence shown here is derived from an EMBL/GenBank/DDBJ whole genome shotgun (WGS) entry which is preliminary data.</text>
</comment>
<dbReference type="EMBL" id="CM044701">
    <property type="protein sequence ID" value="KAI5680943.1"/>
    <property type="molecule type" value="Genomic_DNA"/>
</dbReference>
<protein>
    <submittedName>
        <fullName evidence="1">Uncharacterized protein</fullName>
    </submittedName>
</protein>
<reference evidence="2" key="1">
    <citation type="journal article" date="2023" name="Nat. Plants">
        <title>Single-cell RNA sequencing provides a high-resolution roadmap for understanding the multicellular compartmentation of specialized metabolism.</title>
        <authorList>
            <person name="Sun S."/>
            <person name="Shen X."/>
            <person name="Li Y."/>
            <person name="Li Y."/>
            <person name="Wang S."/>
            <person name="Li R."/>
            <person name="Zhang H."/>
            <person name="Shen G."/>
            <person name="Guo B."/>
            <person name="Wei J."/>
            <person name="Xu J."/>
            <person name="St-Pierre B."/>
            <person name="Chen S."/>
            <person name="Sun C."/>
        </authorList>
    </citation>
    <scope>NUCLEOTIDE SEQUENCE [LARGE SCALE GENOMIC DNA]</scope>
</reference>
<accession>A0ACC0C816</accession>
<sequence>MKRWLSRKVSFIFEASPSTNQACFMTSLCGHSIGGLYCLYYCLFETQPFKPPFKIYFSLGELKRLKNLILHAKAKSTKVASTLVKSMLERNMFLFRFVDTNEGSLRERVNELRDIQIACIQAAQKKYISILLCLFLKNLMIGLAWLFYFS</sequence>
<gene>
    <name evidence="1" type="ORF">M9H77_02170</name>
</gene>